<proteinExistence type="predicted"/>
<keyword evidence="2" id="KW-1185">Reference proteome</keyword>
<sequence length="114" mass="13288">MDVESALCSQHQISTKKLPAGSFQESKKTTLDSIEDEANKRKLLDDPYQIAKKLELQEQLMRDGRIRTLLCWCNELWAEPLWDYIQWHDESNLFQYAANVRPAMKLLAQSSTMI</sequence>
<evidence type="ECO:0000313" key="1">
    <source>
        <dbReference type="EMBL" id="KAF2304184.1"/>
    </source>
</evidence>
<reference evidence="1 2" key="1">
    <citation type="journal article" date="2020" name="Mol. Plant">
        <title>The Chromosome-Based Rubber Tree Genome Provides New Insights into Spurge Genome Evolution and Rubber Biosynthesis.</title>
        <authorList>
            <person name="Liu J."/>
            <person name="Shi C."/>
            <person name="Shi C.C."/>
            <person name="Li W."/>
            <person name="Zhang Q.J."/>
            <person name="Zhang Y."/>
            <person name="Li K."/>
            <person name="Lu H.F."/>
            <person name="Shi C."/>
            <person name="Zhu S.T."/>
            <person name="Xiao Z.Y."/>
            <person name="Nan H."/>
            <person name="Yue Y."/>
            <person name="Zhu X.G."/>
            <person name="Wu Y."/>
            <person name="Hong X.N."/>
            <person name="Fan G.Y."/>
            <person name="Tong Y."/>
            <person name="Zhang D."/>
            <person name="Mao C.L."/>
            <person name="Liu Y.L."/>
            <person name="Hao S.J."/>
            <person name="Liu W.Q."/>
            <person name="Lv M.Q."/>
            <person name="Zhang H.B."/>
            <person name="Liu Y."/>
            <person name="Hu-Tang G.R."/>
            <person name="Wang J.P."/>
            <person name="Wang J.H."/>
            <person name="Sun Y.H."/>
            <person name="Ni S.B."/>
            <person name="Chen W.B."/>
            <person name="Zhang X.C."/>
            <person name="Jiao Y.N."/>
            <person name="Eichler E.E."/>
            <person name="Li G.H."/>
            <person name="Liu X."/>
            <person name="Gao L.Z."/>
        </authorList>
    </citation>
    <scope>NUCLEOTIDE SEQUENCE [LARGE SCALE GENOMIC DNA]</scope>
    <source>
        <strain evidence="2">cv. GT1</strain>
        <tissue evidence="1">Leaf</tissue>
    </source>
</reference>
<dbReference type="AlphaFoldDB" id="A0A6A6LT24"/>
<gene>
    <name evidence="1" type="ORF">GH714_028400</name>
</gene>
<protein>
    <submittedName>
        <fullName evidence="1">Uncharacterized protein</fullName>
    </submittedName>
</protein>
<dbReference type="EMBL" id="JAAGAX010000009">
    <property type="protein sequence ID" value="KAF2304184.1"/>
    <property type="molecule type" value="Genomic_DNA"/>
</dbReference>
<name>A0A6A6LT24_HEVBR</name>
<comment type="caution">
    <text evidence="1">The sequence shown here is derived from an EMBL/GenBank/DDBJ whole genome shotgun (WGS) entry which is preliminary data.</text>
</comment>
<evidence type="ECO:0000313" key="2">
    <source>
        <dbReference type="Proteomes" id="UP000467840"/>
    </source>
</evidence>
<organism evidence="1 2">
    <name type="scientific">Hevea brasiliensis</name>
    <name type="common">Para rubber tree</name>
    <name type="synonym">Siphonia brasiliensis</name>
    <dbReference type="NCBI Taxonomy" id="3981"/>
    <lineage>
        <taxon>Eukaryota</taxon>
        <taxon>Viridiplantae</taxon>
        <taxon>Streptophyta</taxon>
        <taxon>Embryophyta</taxon>
        <taxon>Tracheophyta</taxon>
        <taxon>Spermatophyta</taxon>
        <taxon>Magnoliopsida</taxon>
        <taxon>eudicotyledons</taxon>
        <taxon>Gunneridae</taxon>
        <taxon>Pentapetalae</taxon>
        <taxon>rosids</taxon>
        <taxon>fabids</taxon>
        <taxon>Malpighiales</taxon>
        <taxon>Euphorbiaceae</taxon>
        <taxon>Crotonoideae</taxon>
        <taxon>Micrandreae</taxon>
        <taxon>Hevea</taxon>
    </lineage>
</organism>
<dbReference type="Proteomes" id="UP000467840">
    <property type="component" value="Chromosome 16"/>
</dbReference>
<accession>A0A6A6LT24</accession>